<protein>
    <submittedName>
        <fullName evidence="1">Uncharacterized protein</fullName>
    </submittedName>
</protein>
<organism evidence="1 2">
    <name type="scientific">Trifolium medium</name>
    <dbReference type="NCBI Taxonomy" id="97028"/>
    <lineage>
        <taxon>Eukaryota</taxon>
        <taxon>Viridiplantae</taxon>
        <taxon>Streptophyta</taxon>
        <taxon>Embryophyta</taxon>
        <taxon>Tracheophyta</taxon>
        <taxon>Spermatophyta</taxon>
        <taxon>Magnoliopsida</taxon>
        <taxon>eudicotyledons</taxon>
        <taxon>Gunneridae</taxon>
        <taxon>Pentapetalae</taxon>
        <taxon>rosids</taxon>
        <taxon>fabids</taxon>
        <taxon>Fabales</taxon>
        <taxon>Fabaceae</taxon>
        <taxon>Papilionoideae</taxon>
        <taxon>50 kb inversion clade</taxon>
        <taxon>NPAAA clade</taxon>
        <taxon>Hologalegina</taxon>
        <taxon>IRL clade</taxon>
        <taxon>Trifolieae</taxon>
        <taxon>Trifolium</taxon>
    </lineage>
</organism>
<name>A0A392PQN2_9FABA</name>
<dbReference type="Proteomes" id="UP000265520">
    <property type="component" value="Unassembled WGS sequence"/>
</dbReference>
<sequence>MANRKSQPIKKPISETSIIRWRKRRVEAFLSAKAEMMAEKMKEVNAKKAMLLDGFGFGFQDKLRKSTNANQHFVNVESLQEIAFGFTMAAAAVIGGDWRVSIFYVQ</sequence>
<keyword evidence="2" id="KW-1185">Reference proteome</keyword>
<evidence type="ECO:0000313" key="2">
    <source>
        <dbReference type="Proteomes" id="UP000265520"/>
    </source>
</evidence>
<proteinExistence type="predicted"/>
<accession>A0A392PQN2</accession>
<comment type="caution">
    <text evidence="1">The sequence shown here is derived from an EMBL/GenBank/DDBJ whole genome shotgun (WGS) entry which is preliminary data.</text>
</comment>
<evidence type="ECO:0000313" key="1">
    <source>
        <dbReference type="EMBL" id="MCI13606.1"/>
    </source>
</evidence>
<dbReference type="AlphaFoldDB" id="A0A392PQN2"/>
<reference evidence="1 2" key="1">
    <citation type="journal article" date="2018" name="Front. Plant Sci.">
        <title>Red Clover (Trifolium pratense) and Zigzag Clover (T. medium) - A Picture of Genomic Similarities and Differences.</title>
        <authorList>
            <person name="Dluhosova J."/>
            <person name="Istvanek J."/>
            <person name="Nedelnik J."/>
            <person name="Repkova J."/>
        </authorList>
    </citation>
    <scope>NUCLEOTIDE SEQUENCE [LARGE SCALE GENOMIC DNA]</scope>
    <source>
        <strain evidence="2">cv. 10/8</strain>
        <tissue evidence="1">Leaf</tissue>
    </source>
</reference>
<dbReference type="EMBL" id="LXQA010088887">
    <property type="protein sequence ID" value="MCI13606.1"/>
    <property type="molecule type" value="Genomic_DNA"/>
</dbReference>